<evidence type="ECO:0000256" key="2">
    <source>
        <dbReference type="ARBA" id="ARBA00022692"/>
    </source>
</evidence>
<keyword evidence="5 7" id="KW-0472">Membrane</keyword>
<dbReference type="InterPro" id="IPR039261">
    <property type="entry name" value="FNR_nucleotide-bd"/>
</dbReference>
<dbReference type="PANTHER" id="PTHR11972:SF69">
    <property type="entry name" value="FERRIC REDUCTION OXIDASE 6-RELATED"/>
    <property type="match status" value="1"/>
</dbReference>
<feature type="domain" description="FAD-binding FR-type" evidence="8">
    <location>
        <begin position="319"/>
        <end position="454"/>
    </location>
</feature>
<dbReference type="GO" id="GO:0005886">
    <property type="term" value="C:plasma membrane"/>
    <property type="evidence" value="ECO:0007669"/>
    <property type="project" value="TreeGrafter"/>
</dbReference>
<keyword evidence="4" id="KW-0560">Oxidoreductase</keyword>
<dbReference type="STRING" id="5762.D2VJS8"/>
<dbReference type="OMA" id="MEQHRIF"/>
<feature type="transmembrane region" description="Helical" evidence="7">
    <location>
        <begin position="317"/>
        <end position="338"/>
    </location>
</feature>
<keyword evidence="2 7" id="KW-0812">Transmembrane</keyword>
<comment type="subcellular location">
    <subcellularLocation>
        <location evidence="1">Membrane</location>
        <topology evidence="1">Multi-pass membrane protein</topology>
    </subcellularLocation>
</comment>
<dbReference type="SFLD" id="SFLDG01168">
    <property type="entry name" value="Ferric_reductase_subgroup_(FRE"/>
    <property type="match status" value="1"/>
</dbReference>
<feature type="region of interest" description="Disordered" evidence="6">
    <location>
        <begin position="56"/>
        <end position="89"/>
    </location>
</feature>
<dbReference type="Gene3D" id="3.40.50.80">
    <property type="entry name" value="Nucleotide-binding domain of ferredoxin-NADP reductase (FNR) module"/>
    <property type="match status" value="1"/>
</dbReference>
<evidence type="ECO:0000313" key="9">
    <source>
        <dbReference type="EMBL" id="EFC43003.1"/>
    </source>
</evidence>
<dbReference type="EMBL" id="GG738876">
    <property type="protein sequence ID" value="EFC43003.1"/>
    <property type="molecule type" value="Genomic_DNA"/>
</dbReference>
<evidence type="ECO:0000313" key="10">
    <source>
        <dbReference type="Proteomes" id="UP000006671"/>
    </source>
</evidence>
<reference evidence="9 10" key="1">
    <citation type="journal article" date="2010" name="Cell">
        <title>The genome of Naegleria gruberi illuminates early eukaryotic versatility.</title>
        <authorList>
            <person name="Fritz-Laylin L.K."/>
            <person name="Prochnik S.E."/>
            <person name="Ginger M.L."/>
            <person name="Dacks J.B."/>
            <person name="Carpenter M.L."/>
            <person name="Field M.C."/>
            <person name="Kuo A."/>
            <person name="Paredez A."/>
            <person name="Chapman J."/>
            <person name="Pham J."/>
            <person name="Shu S."/>
            <person name="Neupane R."/>
            <person name="Cipriano M."/>
            <person name="Mancuso J."/>
            <person name="Tu H."/>
            <person name="Salamov A."/>
            <person name="Lindquist E."/>
            <person name="Shapiro H."/>
            <person name="Lucas S."/>
            <person name="Grigoriev I.V."/>
            <person name="Cande W.Z."/>
            <person name="Fulton C."/>
            <person name="Rokhsar D.S."/>
            <person name="Dawson S.C."/>
        </authorList>
    </citation>
    <scope>NUCLEOTIDE SEQUENCE [LARGE SCALE GENOMIC DNA]</scope>
    <source>
        <strain evidence="9 10">NEG-M</strain>
    </source>
</reference>
<accession>D2VJS8</accession>
<dbReference type="InterPro" id="IPR000778">
    <property type="entry name" value="Cyt_b245_heavy_chain"/>
</dbReference>
<evidence type="ECO:0000256" key="7">
    <source>
        <dbReference type="SAM" id="Phobius"/>
    </source>
</evidence>
<dbReference type="eggNOG" id="KOG0039">
    <property type="taxonomic scope" value="Eukaryota"/>
</dbReference>
<feature type="transmembrane region" description="Helical" evidence="7">
    <location>
        <begin position="471"/>
        <end position="490"/>
    </location>
</feature>
<dbReference type="Proteomes" id="UP000006671">
    <property type="component" value="Unassembled WGS sequence"/>
</dbReference>
<dbReference type="InParanoid" id="D2VJS8"/>
<dbReference type="KEGG" id="ngr:NAEGRDRAFT_69148"/>
<keyword evidence="10" id="KW-1185">Reference proteome</keyword>
<dbReference type="FunCoup" id="D2VJS8">
    <property type="interactions" value="177"/>
</dbReference>
<gene>
    <name evidence="9" type="ORF">NAEGRDRAFT_69148</name>
</gene>
<sequence>MSTGDSQDATFKNSNVYVSWAYHSSSTSIRSTHTAYDRNIAINFLSVSPTETYSTGMINSGTSNNNNGGGNNNGGNDDNEGDNDDDHDSGDSKKHLYHLYALGIAVFSLMVLGIITTILPASVKSNIFTHFLLYRKVSKVIPYDFPLVSYVNQFLDLTLGELVIILVYAGLNVIWFVYGYLESQKVSSAFAKVIVFNYIFLFIPVTRYSVLQALFGISFERSIKFHKWIGVMVFLSATAHGIVEFIEFKDNIPFMFSVEDGYPLLGIIAWLALGLLLLFSMEPIRRKLYELFLVFHIPLTFITVTFSIIHGEGWINLLPYMAFSIILMVIDWTLRAIIGFGLHTQLVHISYDEESEVTTCVFEKRFLTLFHNPNHAHFVFVYIPQVSIYQLHPMTISSCEKLADSNHYRFTCHIKRMEGGSWSTKLANLAKSNKPIDSYHGVRVEGAYGNLSIPFFNDSLLSRSEDKKRTIVFIVAGIGATPANAILTALEDPKYNEPTPYKVYVNLTSRNEAILKHFRILVQHKPNVDCTFYITGTKPSKSIEMLEKGQSTGIDHSTDRRFIRGSRPNYVDYLNGVKAQVNQSKSLPYVSVFACGPSSMMNSVHNAVWSCSDMDCRFELHKEEFEF</sequence>
<dbReference type="Pfam" id="PF08030">
    <property type="entry name" value="NAD_binding_6"/>
    <property type="match status" value="1"/>
</dbReference>
<evidence type="ECO:0000256" key="1">
    <source>
        <dbReference type="ARBA" id="ARBA00004141"/>
    </source>
</evidence>
<feature type="transmembrane region" description="Helical" evidence="7">
    <location>
        <begin position="193"/>
        <end position="216"/>
    </location>
</feature>
<evidence type="ECO:0000256" key="5">
    <source>
        <dbReference type="ARBA" id="ARBA00023136"/>
    </source>
</evidence>
<dbReference type="PANTHER" id="PTHR11972">
    <property type="entry name" value="NADPH OXIDASE"/>
    <property type="match status" value="1"/>
</dbReference>
<dbReference type="RefSeq" id="XP_002675747.1">
    <property type="nucleotide sequence ID" value="XM_002675701.1"/>
</dbReference>
<keyword evidence="3 7" id="KW-1133">Transmembrane helix</keyword>
<name>D2VJS8_NAEGR</name>
<dbReference type="InterPro" id="IPR013130">
    <property type="entry name" value="Fe3_Rdtase_TM_dom"/>
</dbReference>
<dbReference type="OrthoDB" id="167398at2759"/>
<organism evidence="10">
    <name type="scientific">Naegleria gruberi</name>
    <name type="common">Amoeba</name>
    <dbReference type="NCBI Taxonomy" id="5762"/>
    <lineage>
        <taxon>Eukaryota</taxon>
        <taxon>Discoba</taxon>
        <taxon>Heterolobosea</taxon>
        <taxon>Tetramitia</taxon>
        <taxon>Eutetramitia</taxon>
        <taxon>Vahlkampfiidae</taxon>
        <taxon>Naegleria</taxon>
    </lineage>
</organism>
<evidence type="ECO:0000256" key="3">
    <source>
        <dbReference type="ARBA" id="ARBA00022989"/>
    </source>
</evidence>
<feature type="transmembrane region" description="Helical" evidence="7">
    <location>
        <begin position="291"/>
        <end position="311"/>
    </location>
</feature>
<protein>
    <submittedName>
        <fullName evidence="9">Predicted protein</fullName>
    </submittedName>
</protein>
<dbReference type="CDD" id="cd06186">
    <property type="entry name" value="NOX_Duox_like_FAD_NADP"/>
    <property type="match status" value="1"/>
</dbReference>
<feature type="transmembrane region" description="Helical" evidence="7">
    <location>
        <begin position="261"/>
        <end position="279"/>
    </location>
</feature>
<feature type="transmembrane region" description="Helical" evidence="7">
    <location>
        <begin position="162"/>
        <end position="181"/>
    </location>
</feature>
<dbReference type="SUPFAM" id="SSF52343">
    <property type="entry name" value="Ferredoxin reductase-like, C-terminal NADP-linked domain"/>
    <property type="match status" value="1"/>
</dbReference>
<feature type="compositionally biased region" description="Acidic residues" evidence="6">
    <location>
        <begin position="77"/>
        <end position="88"/>
    </location>
</feature>
<dbReference type="VEuPathDB" id="AmoebaDB:NAEGRDRAFT_69148"/>
<evidence type="ECO:0000256" key="6">
    <source>
        <dbReference type="SAM" id="MobiDB-lite"/>
    </source>
</evidence>
<dbReference type="GO" id="GO:0016491">
    <property type="term" value="F:oxidoreductase activity"/>
    <property type="evidence" value="ECO:0007669"/>
    <property type="project" value="UniProtKB-KW"/>
</dbReference>
<dbReference type="GeneID" id="8852977"/>
<dbReference type="InterPro" id="IPR050369">
    <property type="entry name" value="RBOH/FRE"/>
</dbReference>
<dbReference type="InterPro" id="IPR017927">
    <property type="entry name" value="FAD-bd_FR_type"/>
</dbReference>
<dbReference type="SFLD" id="SFLDS00052">
    <property type="entry name" value="Ferric_Reductase_Domain"/>
    <property type="match status" value="1"/>
</dbReference>
<evidence type="ECO:0000259" key="8">
    <source>
        <dbReference type="PROSITE" id="PS51384"/>
    </source>
</evidence>
<feature type="transmembrane region" description="Helical" evidence="7">
    <location>
        <begin position="97"/>
        <end position="119"/>
    </location>
</feature>
<proteinExistence type="predicted"/>
<dbReference type="PRINTS" id="PR00466">
    <property type="entry name" value="GP91PHOX"/>
</dbReference>
<dbReference type="Pfam" id="PF01794">
    <property type="entry name" value="Ferric_reduct"/>
    <property type="match status" value="1"/>
</dbReference>
<dbReference type="InterPro" id="IPR013121">
    <property type="entry name" value="Fe_red_NAD-bd_6"/>
</dbReference>
<dbReference type="PROSITE" id="PS51384">
    <property type="entry name" value="FAD_FR"/>
    <property type="match status" value="1"/>
</dbReference>
<dbReference type="AlphaFoldDB" id="D2VJS8"/>
<evidence type="ECO:0000256" key="4">
    <source>
        <dbReference type="ARBA" id="ARBA00023002"/>
    </source>
</evidence>